<dbReference type="EMBL" id="GECZ01003159">
    <property type="protein sequence ID" value="JAS66610.1"/>
    <property type="molecule type" value="Transcribed_RNA"/>
</dbReference>
<feature type="region of interest" description="Disordered" evidence="1">
    <location>
        <begin position="23"/>
        <end position="83"/>
    </location>
</feature>
<gene>
    <name evidence="2" type="ORF">g.19627</name>
</gene>
<proteinExistence type="predicted"/>
<accession>A0A1B6GW14</accession>
<sequence>LANKFQIEREGMMSWSERVVSRRRAVANTDSDSLEDNEPPLPPQPLPQKKCSSCSCRRSNQSLKKRNDSTTSVQEKPSDKRGREIGLQHLETKLYNAELEEAMHTERLEKTQERLHRAAQLMEAQVLYTQSLDLRARAVARLTQLTGNFAYKDLTPSDTLAQTLDKAVCWDGSLLERLGEVQSAASRGPPERLFQLLEDFREKRKDYQSTSNNFGQYLRSASKVSSSQLRHFETRYDSIRGSYDHSRQLLETELPKLIDERHEILQHCFTKLIPVHEKIIEQDKRFLLLLREMSKSLQDLSKNQSCRHGCNDKYPQLQSNKSYHQS</sequence>
<protein>
    <submittedName>
        <fullName evidence="2">Uncharacterized protein</fullName>
    </submittedName>
</protein>
<dbReference type="AlphaFoldDB" id="A0A1B6GW14"/>
<dbReference type="InterPro" id="IPR027267">
    <property type="entry name" value="AH/BAR_dom_sf"/>
</dbReference>
<reference evidence="2" key="1">
    <citation type="submission" date="2015-11" db="EMBL/GenBank/DDBJ databases">
        <title>De novo transcriptome assembly of four potential Pierce s Disease insect vectors from Arizona vineyards.</title>
        <authorList>
            <person name="Tassone E.E."/>
        </authorList>
    </citation>
    <scope>NUCLEOTIDE SEQUENCE</scope>
</reference>
<feature type="non-terminal residue" evidence="2">
    <location>
        <position position="1"/>
    </location>
</feature>
<feature type="compositionally biased region" description="Low complexity" evidence="1">
    <location>
        <begin position="47"/>
        <end position="59"/>
    </location>
</feature>
<organism evidence="2">
    <name type="scientific">Cuerna arida</name>
    <dbReference type="NCBI Taxonomy" id="1464854"/>
    <lineage>
        <taxon>Eukaryota</taxon>
        <taxon>Metazoa</taxon>
        <taxon>Ecdysozoa</taxon>
        <taxon>Arthropoda</taxon>
        <taxon>Hexapoda</taxon>
        <taxon>Insecta</taxon>
        <taxon>Pterygota</taxon>
        <taxon>Neoptera</taxon>
        <taxon>Paraneoptera</taxon>
        <taxon>Hemiptera</taxon>
        <taxon>Auchenorrhyncha</taxon>
        <taxon>Membracoidea</taxon>
        <taxon>Cicadellidae</taxon>
        <taxon>Cicadellinae</taxon>
        <taxon>Proconiini</taxon>
        <taxon>Cuerna</taxon>
    </lineage>
</organism>
<evidence type="ECO:0000256" key="1">
    <source>
        <dbReference type="SAM" id="MobiDB-lite"/>
    </source>
</evidence>
<feature type="compositionally biased region" description="Polar residues" evidence="1">
    <location>
        <begin position="316"/>
        <end position="326"/>
    </location>
</feature>
<dbReference type="SUPFAM" id="SSF103657">
    <property type="entry name" value="BAR/IMD domain-like"/>
    <property type="match status" value="1"/>
</dbReference>
<feature type="region of interest" description="Disordered" evidence="1">
    <location>
        <begin position="301"/>
        <end position="326"/>
    </location>
</feature>
<dbReference type="Gene3D" id="1.20.1270.60">
    <property type="entry name" value="Arfaptin homology (AH) domain/BAR domain"/>
    <property type="match status" value="1"/>
</dbReference>
<evidence type="ECO:0000313" key="2">
    <source>
        <dbReference type="EMBL" id="JAS66610.1"/>
    </source>
</evidence>
<name>A0A1B6GW14_9HEMI</name>